<dbReference type="Pfam" id="PF18942">
    <property type="entry name" value="DUF5689"/>
    <property type="match status" value="1"/>
</dbReference>
<dbReference type="InterPro" id="IPR043744">
    <property type="entry name" value="DUF5689"/>
</dbReference>
<feature type="domain" description="DUF5689" evidence="1">
    <location>
        <begin position="42"/>
        <end position="262"/>
    </location>
</feature>
<reference evidence="3" key="1">
    <citation type="submission" date="2016-10" db="EMBL/GenBank/DDBJ databases">
        <authorList>
            <person name="Varghese N."/>
            <person name="Submissions S."/>
        </authorList>
    </citation>
    <scope>NUCLEOTIDE SEQUENCE [LARGE SCALE GENOMIC DNA]</scope>
    <source>
        <strain evidence="3">DSM 21789</strain>
    </source>
</reference>
<sequence length="448" mass="48880">MKNNIKNVFSIVALFGLFSSCVNDTFEDPKQDDCISSGLVKTKEVSDIYTVATNTTAIYAADDIIEAYVISSDEGGNFYKKMYLQPTDGSKGFILSIDEVNVYTKHMEPGRKVFVKLKGLAYANPTSFDRGLTFGAPPTDIYAVDRLANYKGSILPSCESGNEEVFVKRLTISQALSDVYLNTLVEISDVQFKTDCATYSKKDFDTSLKITNGITTTTLDVRTSRFANFAGNYVPSGRGTIRGVLAKYNNGYQLVLRNERDVKMTGPRIQVVSLPKGGSAITYDATLNEGFTSYATTTTGANLPKYVNDAAVGFKYWDVVLFSSNKYIQVSAFNNGCTKAYFVVPVNFALANGFSFKTKDGFNDGNPLKVYYSTDYVPSGNMSQATLVDITSNFAISTGSTSGYATNFTNSGTYPIPPSLAGNGYFIFEYDGTTGKTTTIQLDDIVIN</sequence>
<evidence type="ECO:0000259" key="1">
    <source>
        <dbReference type="Pfam" id="PF18942"/>
    </source>
</evidence>
<dbReference type="EMBL" id="FOJT01000004">
    <property type="protein sequence ID" value="SFB11837.1"/>
    <property type="molecule type" value="Genomic_DNA"/>
</dbReference>
<accession>A0A1I0YG59</accession>
<dbReference type="STRING" id="498292.SAMN05660845_1716"/>
<dbReference type="AlphaFoldDB" id="A0A1I0YG59"/>
<dbReference type="PROSITE" id="PS51257">
    <property type="entry name" value="PROKAR_LIPOPROTEIN"/>
    <property type="match status" value="1"/>
</dbReference>
<dbReference type="NCBIfam" id="NF038128">
    <property type="entry name" value="choice_anch_J"/>
    <property type="match status" value="1"/>
</dbReference>
<dbReference type="OrthoDB" id="1492759at2"/>
<proteinExistence type="predicted"/>
<dbReference type="Proteomes" id="UP000199604">
    <property type="component" value="Unassembled WGS sequence"/>
</dbReference>
<keyword evidence="3" id="KW-1185">Reference proteome</keyword>
<dbReference type="RefSeq" id="WP_091476671.1">
    <property type="nucleotide sequence ID" value="NZ_FOJT01000004.1"/>
</dbReference>
<gene>
    <name evidence="2" type="ORF">SAMN05660845_1716</name>
</gene>
<evidence type="ECO:0000313" key="3">
    <source>
        <dbReference type="Proteomes" id="UP000199604"/>
    </source>
</evidence>
<evidence type="ECO:0000313" key="2">
    <source>
        <dbReference type="EMBL" id="SFB11837.1"/>
    </source>
</evidence>
<protein>
    <recommendedName>
        <fullName evidence="1">DUF5689 domain-containing protein</fullName>
    </recommendedName>
</protein>
<organism evidence="2 3">
    <name type="scientific">Flavobacterium swingsii</name>
    <dbReference type="NCBI Taxonomy" id="498292"/>
    <lineage>
        <taxon>Bacteria</taxon>
        <taxon>Pseudomonadati</taxon>
        <taxon>Bacteroidota</taxon>
        <taxon>Flavobacteriia</taxon>
        <taxon>Flavobacteriales</taxon>
        <taxon>Flavobacteriaceae</taxon>
        <taxon>Flavobacterium</taxon>
    </lineage>
</organism>
<name>A0A1I0YG59_9FLAO</name>